<dbReference type="SUPFAM" id="SSF63829">
    <property type="entry name" value="Calcium-dependent phosphotriesterase"/>
    <property type="match status" value="1"/>
</dbReference>
<proteinExistence type="predicted"/>
<keyword evidence="1" id="KW-0675">Receptor</keyword>
<keyword evidence="1" id="KW-0449">Lipoprotein</keyword>
<dbReference type="Proteomes" id="UP000001213">
    <property type="component" value="Chromosome"/>
</dbReference>
<dbReference type="PANTHER" id="PTHR46513">
    <property type="entry name" value="VITELLOGENIN RECEPTOR-LIKE PROTEIN-RELATED-RELATED"/>
    <property type="match status" value="1"/>
</dbReference>
<accession>D5UT68</accession>
<evidence type="ECO:0000313" key="2">
    <source>
        <dbReference type="Proteomes" id="UP000001213"/>
    </source>
</evidence>
<dbReference type="Gene3D" id="2.120.10.30">
    <property type="entry name" value="TolB, C-terminal domain"/>
    <property type="match status" value="1"/>
</dbReference>
<dbReference type="HOGENOM" id="CLU_072072_0_0_11"/>
<sequence>MTEAIIALGVRSAEIFRVTLDGAVTTLRRGAPGESPDGVVVLGDRMYWTTMGRPVVDPDNPGEAGLDYSARNGGVHSANLDGTDVRDLTAPGDITTGKQLATDGTRLYWGDREGCRVSRIDLDGSGLTELVINQPQPDRRAECVGVAVDPSRGYLYWSQKGPAKGGRGRILRVGLDLPAGETADNRTDIEVLWDGLPEPIDLDIVGDTLYWTDRGAAPNGNSLNRSPIPAAGAAGSEPEVLATGFHEAIGLIVDEQHDIAYVSDLGGGIHRVVLSTGDVALLADLGTPISGITRA</sequence>
<dbReference type="eggNOG" id="COG3386">
    <property type="taxonomic scope" value="Bacteria"/>
</dbReference>
<organism evidence="1 2">
    <name type="scientific">Tsukamurella paurometabola (strain ATCC 8368 / DSM 20162 / CCUG 35730 / CIP 100753 / JCM 10117 / KCTC 9821 / NBRC 16120 / NCIMB 702349 / NCTC 13040)</name>
    <name type="common">Corynebacterium paurometabolum</name>
    <dbReference type="NCBI Taxonomy" id="521096"/>
    <lineage>
        <taxon>Bacteria</taxon>
        <taxon>Bacillati</taxon>
        <taxon>Actinomycetota</taxon>
        <taxon>Actinomycetes</taxon>
        <taxon>Mycobacteriales</taxon>
        <taxon>Tsukamurellaceae</taxon>
        <taxon>Tsukamurella</taxon>
    </lineage>
</organism>
<protein>
    <submittedName>
        <fullName evidence="1">Low-density lipoprotein receptor YWTD repeat protein</fullName>
    </submittedName>
</protein>
<dbReference type="InterPro" id="IPR011042">
    <property type="entry name" value="6-blade_b-propeller_TolB-like"/>
</dbReference>
<reference evidence="1 2" key="2">
    <citation type="journal article" date="2011" name="Stand. Genomic Sci.">
        <title>Complete genome sequence of Tsukamurella paurometabola type strain (no. 33).</title>
        <authorList>
            <person name="Munk A.C."/>
            <person name="Lapidus A."/>
            <person name="Lucas S."/>
            <person name="Nolan M."/>
            <person name="Tice H."/>
            <person name="Cheng J.F."/>
            <person name="Del Rio T.G."/>
            <person name="Goodwin L."/>
            <person name="Pitluck S."/>
            <person name="Liolios K."/>
            <person name="Huntemann M."/>
            <person name="Ivanova N."/>
            <person name="Mavromatis K."/>
            <person name="Mikhailova N."/>
            <person name="Pati A."/>
            <person name="Chen A."/>
            <person name="Palaniappan K."/>
            <person name="Tapia R."/>
            <person name="Han C."/>
            <person name="Land M."/>
            <person name="Hauser L."/>
            <person name="Chang Y.J."/>
            <person name="Jeffries C.D."/>
            <person name="Brettin T."/>
            <person name="Yasawong M."/>
            <person name="Brambilla E.M."/>
            <person name="Rohde M."/>
            <person name="Sikorski J."/>
            <person name="Goker M."/>
            <person name="Detter J.C."/>
            <person name="Woyke T."/>
            <person name="Bristow J."/>
            <person name="Eisen J.A."/>
            <person name="Markowitz V."/>
            <person name="Hugenholtz P."/>
            <person name="Kyrpides N.C."/>
            <person name="Klenk H.P."/>
        </authorList>
    </citation>
    <scope>NUCLEOTIDE SEQUENCE [LARGE SCALE GENOMIC DNA]</scope>
    <source>
        <strain evidence="2">ATCC 8368 / DSM 20162 / CCUG 35730 / CIP 100753 / JCM 10117 / KCTC 9821 / NBRC 16120 / NCIMB 702349 / NCTC 13040</strain>
    </source>
</reference>
<dbReference type="RefSeq" id="WP_013125396.1">
    <property type="nucleotide sequence ID" value="NC_014158.1"/>
</dbReference>
<keyword evidence="2" id="KW-1185">Reference proteome</keyword>
<dbReference type="KEGG" id="tpr:Tpau_0718"/>
<dbReference type="SMART" id="SM00135">
    <property type="entry name" value="LY"/>
    <property type="match status" value="3"/>
</dbReference>
<dbReference type="InterPro" id="IPR000033">
    <property type="entry name" value="LDLR_classB_rpt"/>
</dbReference>
<dbReference type="STRING" id="521096.Tpau_0718"/>
<evidence type="ECO:0000313" key="1">
    <source>
        <dbReference type="EMBL" id="ADG77355.1"/>
    </source>
</evidence>
<dbReference type="AlphaFoldDB" id="D5UT68"/>
<dbReference type="EMBL" id="CP001966">
    <property type="protein sequence ID" value="ADG77355.1"/>
    <property type="molecule type" value="Genomic_DNA"/>
</dbReference>
<name>D5UT68_TSUPD</name>
<dbReference type="InterPro" id="IPR050778">
    <property type="entry name" value="Cueball_EGF_LRP_Nidogen"/>
</dbReference>
<gene>
    <name evidence="1" type="ordered locus">Tpau_0718</name>
</gene>
<reference evidence="2" key="1">
    <citation type="submission" date="2010-03" db="EMBL/GenBank/DDBJ databases">
        <title>The complete chromosome of Tsukamurella paurometabola DSM 20162.</title>
        <authorList>
            <consortium name="US DOE Joint Genome Institute (JGI-PGF)"/>
            <person name="Lucas S."/>
            <person name="Copeland A."/>
            <person name="Lapidus A."/>
            <person name="Glavina del Rio T."/>
            <person name="Dalin E."/>
            <person name="Tice H."/>
            <person name="Bruce D."/>
            <person name="Goodwin L."/>
            <person name="Pitluck S."/>
            <person name="Kyrpides N."/>
            <person name="Mavromatis K."/>
            <person name="Ivanova N."/>
            <person name="Mikhailova N."/>
            <person name="Munk A.C."/>
            <person name="Brettin T."/>
            <person name="Detter J.C."/>
            <person name="Tapia R."/>
            <person name="Han C."/>
            <person name="Larimer F."/>
            <person name="Land M."/>
            <person name="Hauser L."/>
            <person name="Markowitz V."/>
            <person name="Cheng J.-F."/>
            <person name="Hugenholtz P."/>
            <person name="Woyke T."/>
            <person name="Wu D."/>
            <person name="Jando M."/>
            <person name="Brambilla E."/>
            <person name="Klenk H.-P."/>
            <person name="Eisen J.A."/>
        </authorList>
    </citation>
    <scope>NUCLEOTIDE SEQUENCE [LARGE SCALE GENOMIC DNA]</scope>
    <source>
        <strain evidence="2">ATCC 8368 / DSM 20162 / CCUG 35730 / CIP 100753 / JCM 10117 / KCTC 9821 / NBRC 16120 / NCIMB 702349 / NCTC 13040</strain>
    </source>
</reference>